<dbReference type="Ensembl" id="ENSOART00020061493.1">
    <property type="protein sequence ID" value="ENSOARP00020055327.1"/>
    <property type="gene ID" value="ENSOARG00020003258.2"/>
</dbReference>
<reference evidence="1" key="2">
    <citation type="submission" date="2025-08" db="UniProtKB">
        <authorList>
            <consortium name="Ensembl"/>
        </authorList>
    </citation>
    <scope>IDENTIFICATION</scope>
</reference>
<name>A0AC11E960_SHEEP</name>
<protein>
    <submittedName>
        <fullName evidence="1">Amphiregulin</fullName>
    </submittedName>
</protein>
<accession>A0AC11E960</accession>
<evidence type="ECO:0000313" key="1">
    <source>
        <dbReference type="Ensembl" id="ENSOARP00020055327.1"/>
    </source>
</evidence>
<sequence>MFAHLAPEPEPREPEPRHPETSSRSCLQRPRLAGPASSATRLPASQLSATTASSRPQLPAELPQRPRRRRSEGPMRAPLLPPAPVVLSLLIFGSAHYTAGLDVNDTYSGKGEPFSGDHSADRFEVTLRSEISSASETPPGGELSSAFDYDYAEEYDNEPQISGYIVDDSVRVEQVVKPKKNKTESEKTSDKPKRKKKGGKNGKNRRNRKRKNLCDTEFQNFCIHGKCTFLEQLETVSCQCYPEYFGERCGEKSMKTQSMVDSDLSKIALAAIAAFVSAMTFTAIAVVITILVSDRNHCQVTAASDTWVFFSANPKKTEPFCSDGFKLSIVTFYLISVHKDAWR</sequence>
<gene>
    <name evidence="1" type="primary">AREG</name>
</gene>
<reference evidence="1" key="1">
    <citation type="submission" date="2020-11" db="EMBL/GenBank/DDBJ databases">
        <authorList>
            <person name="Davenport K.M."/>
            <person name="Bickhart D.M."/>
            <person name="Smith T.P.L."/>
            <person name="Murdoch B.M."/>
            <person name="Rosen B.D."/>
        </authorList>
    </citation>
    <scope>NUCLEOTIDE SEQUENCE [LARGE SCALE GENOMIC DNA]</scope>
    <source>
        <strain evidence="1">OAR_USU_Benz2616</strain>
    </source>
</reference>
<organism evidence="1">
    <name type="scientific">Ovis aries</name>
    <name type="common">Sheep</name>
    <dbReference type="NCBI Taxonomy" id="9940"/>
    <lineage>
        <taxon>Eukaryota</taxon>
        <taxon>Metazoa</taxon>
        <taxon>Chordata</taxon>
        <taxon>Craniata</taxon>
        <taxon>Vertebrata</taxon>
        <taxon>Euteleostomi</taxon>
        <taxon>Mammalia</taxon>
        <taxon>Eutheria</taxon>
        <taxon>Laurasiatheria</taxon>
        <taxon>Artiodactyla</taxon>
        <taxon>Ruminantia</taxon>
        <taxon>Pecora</taxon>
        <taxon>Bovidae</taxon>
        <taxon>Caprinae</taxon>
        <taxon>Ovis</taxon>
    </lineage>
</organism>
<proteinExistence type="predicted"/>
<reference evidence="1" key="3">
    <citation type="submission" date="2025-09" db="UniProtKB">
        <authorList>
            <consortium name="Ensembl"/>
        </authorList>
    </citation>
    <scope>IDENTIFICATION</scope>
</reference>